<proteinExistence type="predicted"/>
<accession>A0A1D8N538</accession>
<evidence type="ECO:0000313" key="2">
    <source>
        <dbReference type="EMBL" id="AOW00749.1"/>
    </source>
</evidence>
<protein>
    <submittedName>
        <fullName evidence="2">Uncharacterized protein</fullName>
    </submittedName>
</protein>
<gene>
    <name evidence="2" type="ORF">YALI1_A16938g</name>
</gene>
<name>A0A1D8N538_YARLL</name>
<feature type="transmembrane region" description="Helical" evidence="1">
    <location>
        <begin position="50"/>
        <end position="76"/>
    </location>
</feature>
<dbReference type="Proteomes" id="UP000182444">
    <property type="component" value="Chromosome 1A"/>
</dbReference>
<reference evidence="2 3" key="1">
    <citation type="journal article" date="2016" name="PLoS ONE">
        <title>Sequence Assembly of Yarrowia lipolytica Strain W29/CLIB89 Shows Transposable Element Diversity.</title>
        <authorList>
            <person name="Magnan C."/>
            <person name="Yu J."/>
            <person name="Chang I."/>
            <person name="Jahn E."/>
            <person name="Kanomata Y."/>
            <person name="Wu J."/>
            <person name="Zeller M."/>
            <person name="Oakes M."/>
            <person name="Baldi P."/>
            <person name="Sandmeyer S."/>
        </authorList>
    </citation>
    <scope>NUCLEOTIDE SEQUENCE [LARGE SCALE GENOMIC DNA]</scope>
    <source>
        <strain evidence="3">CLIB89(W29)</strain>
    </source>
</reference>
<sequence length="161" mass="17606">MKTVVYECCMVMSGVAEGRWTWRKDCGCDGKRLACNLQGPGALCCTYLSYPQLCASLCAVCVPFVSLVCFQVGVLLVSDLCRGPLQYSNSMSRSSLIPSLTALVLVHVLAQFTLLSSLLCHLLSATYPNSHVLVLQRGWSAVQTFLVEILVLAPLVKMRQK</sequence>
<organism evidence="2 3">
    <name type="scientific">Yarrowia lipolytica</name>
    <name type="common">Candida lipolytica</name>
    <dbReference type="NCBI Taxonomy" id="4952"/>
    <lineage>
        <taxon>Eukaryota</taxon>
        <taxon>Fungi</taxon>
        <taxon>Dikarya</taxon>
        <taxon>Ascomycota</taxon>
        <taxon>Saccharomycotina</taxon>
        <taxon>Dipodascomycetes</taxon>
        <taxon>Dipodascales</taxon>
        <taxon>Dipodascales incertae sedis</taxon>
        <taxon>Yarrowia</taxon>
    </lineage>
</organism>
<feature type="transmembrane region" description="Helical" evidence="1">
    <location>
        <begin position="96"/>
        <end position="119"/>
    </location>
</feature>
<dbReference type="EMBL" id="CP017553">
    <property type="protein sequence ID" value="AOW00749.1"/>
    <property type="molecule type" value="Genomic_DNA"/>
</dbReference>
<keyword evidence="1" id="KW-0472">Membrane</keyword>
<evidence type="ECO:0000313" key="3">
    <source>
        <dbReference type="Proteomes" id="UP000182444"/>
    </source>
</evidence>
<keyword evidence="1" id="KW-0812">Transmembrane</keyword>
<dbReference type="GeneID" id="94582495"/>
<dbReference type="VEuPathDB" id="FungiDB:YALI1_A16938g"/>
<evidence type="ECO:0000256" key="1">
    <source>
        <dbReference type="SAM" id="Phobius"/>
    </source>
</evidence>
<keyword evidence="1" id="KW-1133">Transmembrane helix</keyword>
<dbReference type="RefSeq" id="XP_068137936.1">
    <property type="nucleotide sequence ID" value="XM_068281835.1"/>
</dbReference>
<dbReference type="AlphaFoldDB" id="A0A1D8N538"/>